<dbReference type="InterPro" id="IPR004111">
    <property type="entry name" value="Repressor_TetR_C"/>
</dbReference>
<dbReference type="Pfam" id="PF02909">
    <property type="entry name" value="TetR_C_1"/>
    <property type="match status" value="1"/>
</dbReference>
<dbReference type="AlphaFoldDB" id="A0A561UJU8"/>
<proteinExistence type="predicted"/>
<dbReference type="Pfam" id="PF00440">
    <property type="entry name" value="TetR_N"/>
    <property type="match status" value="1"/>
</dbReference>
<evidence type="ECO:0000313" key="8">
    <source>
        <dbReference type="Proteomes" id="UP000317940"/>
    </source>
</evidence>
<dbReference type="SUPFAM" id="SSF48498">
    <property type="entry name" value="Tetracyclin repressor-like, C-terminal domain"/>
    <property type="match status" value="1"/>
</dbReference>
<feature type="DNA-binding region" description="H-T-H motif" evidence="5">
    <location>
        <begin position="17"/>
        <end position="36"/>
    </location>
</feature>
<evidence type="ECO:0000256" key="2">
    <source>
        <dbReference type="ARBA" id="ARBA00023015"/>
    </source>
</evidence>
<keyword evidence="8" id="KW-1185">Reference proteome</keyword>
<dbReference type="PRINTS" id="PR00400">
    <property type="entry name" value="TETREPRESSOR"/>
</dbReference>
<protein>
    <submittedName>
        <fullName evidence="7">TetR family transcriptional regulator</fullName>
    </submittedName>
</protein>
<dbReference type="GO" id="GO:0003677">
    <property type="term" value="F:DNA binding"/>
    <property type="evidence" value="ECO:0007669"/>
    <property type="project" value="UniProtKB-UniRule"/>
</dbReference>
<dbReference type="EMBL" id="VIWT01000001">
    <property type="protein sequence ID" value="TWF99643.1"/>
    <property type="molecule type" value="Genomic_DNA"/>
</dbReference>
<dbReference type="SUPFAM" id="SSF46689">
    <property type="entry name" value="Homeodomain-like"/>
    <property type="match status" value="1"/>
</dbReference>
<feature type="domain" description="HTH tetR-type" evidence="6">
    <location>
        <begin position="1"/>
        <end position="54"/>
    </location>
</feature>
<keyword evidence="3 5" id="KW-0238">DNA-binding</keyword>
<evidence type="ECO:0000259" key="6">
    <source>
        <dbReference type="PROSITE" id="PS50977"/>
    </source>
</evidence>
<name>A0A561UJU8_9ACTN</name>
<dbReference type="GO" id="GO:0046677">
    <property type="term" value="P:response to antibiotic"/>
    <property type="evidence" value="ECO:0007669"/>
    <property type="project" value="InterPro"/>
</dbReference>
<gene>
    <name evidence="7" type="ORF">FHX73_113490</name>
</gene>
<dbReference type="Gene3D" id="1.10.357.10">
    <property type="entry name" value="Tetracycline Repressor, domain 2"/>
    <property type="match status" value="1"/>
</dbReference>
<accession>A0A561UJU8</accession>
<organism evidence="7 8">
    <name type="scientific">Kitasatospora viridis</name>
    <dbReference type="NCBI Taxonomy" id="281105"/>
    <lineage>
        <taxon>Bacteria</taxon>
        <taxon>Bacillati</taxon>
        <taxon>Actinomycetota</taxon>
        <taxon>Actinomycetes</taxon>
        <taxon>Kitasatosporales</taxon>
        <taxon>Streptomycetaceae</taxon>
        <taxon>Kitasatospora</taxon>
    </lineage>
</organism>
<evidence type="ECO:0000313" key="7">
    <source>
        <dbReference type="EMBL" id="TWF99643.1"/>
    </source>
</evidence>
<keyword evidence="4" id="KW-0804">Transcription</keyword>
<evidence type="ECO:0000256" key="1">
    <source>
        <dbReference type="ARBA" id="ARBA00022491"/>
    </source>
</evidence>
<dbReference type="InterPro" id="IPR009057">
    <property type="entry name" value="Homeodomain-like_sf"/>
</dbReference>
<dbReference type="InterPro" id="IPR003012">
    <property type="entry name" value="Tet_transcr_reg_TetR"/>
</dbReference>
<reference evidence="7 8" key="1">
    <citation type="submission" date="2019-06" db="EMBL/GenBank/DDBJ databases">
        <title>Sequencing the genomes of 1000 actinobacteria strains.</title>
        <authorList>
            <person name="Klenk H.-P."/>
        </authorList>
    </citation>
    <scope>NUCLEOTIDE SEQUENCE [LARGE SCALE GENOMIC DNA]</scope>
    <source>
        <strain evidence="7 8">DSM 44826</strain>
    </source>
</reference>
<evidence type="ECO:0000256" key="4">
    <source>
        <dbReference type="ARBA" id="ARBA00023163"/>
    </source>
</evidence>
<dbReference type="InterPro" id="IPR036271">
    <property type="entry name" value="Tet_transcr_reg_TetR-rel_C_sf"/>
</dbReference>
<sequence length="193" mass="20829">MQAALALVDEEGPDALSTPRVAARLGVKGPSLYNHVSGRGEIIDGICELIVAEMDLDMTVRPWTAALDTWARRYRAVLTAHANAVPLFRSRPPQSPSALQGYADAFAMLRTAGWPEEYLLPVVHAVESLIIATASTEERPHDLPAAAELPPGLDPLLNPPPDHRDRTFELGLAALLAGFRETLERLDRPGSAG</sequence>
<keyword evidence="2" id="KW-0805">Transcription regulation</keyword>
<dbReference type="Proteomes" id="UP000317940">
    <property type="component" value="Unassembled WGS sequence"/>
</dbReference>
<comment type="caution">
    <text evidence="7">The sequence shown here is derived from an EMBL/GenBank/DDBJ whole genome shotgun (WGS) entry which is preliminary data.</text>
</comment>
<keyword evidence="1" id="KW-0678">Repressor</keyword>
<evidence type="ECO:0000256" key="3">
    <source>
        <dbReference type="ARBA" id="ARBA00023125"/>
    </source>
</evidence>
<dbReference type="PROSITE" id="PS50977">
    <property type="entry name" value="HTH_TETR_2"/>
    <property type="match status" value="1"/>
</dbReference>
<dbReference type="InterPro" id="IPR001647">
    <property type="entry name" value="HTH_TetR"/>
</dbReference>
<evidence type="ECO:0000256" key="5">
    <source>
        <dbReference type="PROSITE-ProRule" id="PRU00335"/>
    </source>
</evidence>
<dbReference type="GO" id="GO:0045892">
    <property type="term" value="P:negative regulation of DNA-templated transcription"/>
    <property type="evidence" value="ECO:0007669"/>
    <property type="project" value="InterPro"/>
</dbReference>